<evidence type="ECO:0000256" key="1">
    <source>
        <dbReference type="ARBA" id="ARBA00022729"/>
    </source>
</evidence>
<dbReference type="Pfam" id="PF23283">
    <property type="entry name" value="D8C_UMOD"/>
    <property type="match status" value="1"/>
</dbReference>
<dbReference type="EMBL" id="CACRXK020003092">
    <property type="protein sequence ID" value="CAB3997417.1"/>
    <property type="molecule type" value="Genomic_DNA"/>
</dbReference>
<reference evidence="4" key="1">
    <citation type="submission" date="2020-04" db="EMBL/GenBank/DDBJ databases">
        <authorList>
            <person name="Alioto T."/>
            <person name="Alioto T."/>
            <person name="Gomez Garrido J."/>
        </authorList>
    </citation>
    <scope>NUCLEOTIDE SEQUENCE</scope>
    <source>
        <strain evidence="4">A484AB</strain>
    </source>
</reference>
<evidence type="ECO:0000313" key="4">
    <source>
        <dbReference type="EMBL" id="CAB3997417.1"/>
    </source>
</evidence>
<name>A0A7D9E025_PARCT</name>
<proteinExistence type="predicted"/>
<dbReference type="PANTHER" id="PTHR36191:SF4">
    <property type="entry name" value="VWFD DOMAIN-CONTAINING PROTEIN"/>
    <property type="match status" value="1"/>
</dbReference>
<comment type="caution">
    <text evidence="4">The sequence shown here is derived from an EMBL/GenBank/DDBJ whole genome shotgun (WGS) entry which is preliminary data.</text>
</comment>
<feature type="non-terminal residue" evidence="4">
    <location>
        <position position="142"/>
    </location>
</feature>
<feature type="domain" description="UMOD/GP2/OIT3-like D8C" evidence="3">
    <location>
        <begin position="56"/>
        <end position="138"/>
    </location>
</feature>
<evidence type="ECO:0000313" key="5">
    <source>
        <dbReference type="Proteomes" id="UP001152795"/>
    </source>
</evidence>
<protein>
    <recommendedName>
        <fullName evidence="3">UMOD/GP2/OIT3-like D8C domain-containing protein</fullName>
    </recommendedName>
</protein>
<dbReference type="InterPro" id="IPR057774">
    <property type="entry name" value="D8C_UMOD/GP2/OIT3-like"/>
</dbReference>
<sequence length="142" mass="16225">LENLIKKQDSEIQKLKTQFLLKECFGYKWLRESNRNQKYSRLEYNCDKSLSGWYRFGGGAGIKIPTTCVFKNRCGTRATGWMNGAHPTVADGKVTRKVCYNWSDNCCLWSNNIEVVNCGQYYVYKLSAPSAGCTLRYCGSDN</sequence>
<keyword evidence="5" id="KW-1185">Reference proteome</keyword>
<organism evidence="4 5">
    <name type="scientific">Paramuricea clavata</name>
    <name type="common">Red gorgonian</name>
    <name type="synonym">Violescent sea-whip</name>
    <dbReference type="NCBI Taxonomy" id="317549"/>
    <lineage>
        <taxon>Eukaryota</taxon>
        <taxon>Metazoa</taxon>
        <taxon>Cnidaria</taxon>
        <taxon>Anthozoa</taxon>
        <taxon>Octocorallia</taxon>
        <taxon>Malacalcyonacea</taxon>
        <taxon>Plexauridae</taxon>
        <taxon>Paramuricea</taxon>
    </lineage>
</organism>
<dbReference type="AlphaFoldDB" id="A0A7D9E025"/>
<accession>A0A7D9E025</accession>
<keyword evidence="1" id="KW-0732">Signal</keyword>
<dbReference type="PANTHER" id="PTHR36191">
    <property type="entry name" value="ENDO/EXONUCLEASE/PHOSPHATASE DOMAIN-CONTAINING PROTEIN-RELATED"/>
    <property type="match status" value="1"/>
</dbReference>
<keyword evidence="2" id="KW-1015">Disulfide bond</keyword>
<dbReference type="Proteomes" id="UP001152795">
    <property type="component" value="Unassembled WGS sequence"/>
</dbReference>
<dbReference type="OrthoDB" id="5963120at2759"/>
<evidence type="ECO:0000256" key="2">
    <source>
        <dbReference type="ARBA" id="ARBA00023157"/>
    </source>
</evidence>
<gene>
    <name evidence="4" type="ORF">PACLA_8A047124</name>
</gene>
<evidence type="ECO:0000259" key="3">
    <source>
        <dbReference type="Pfam" id="PF23283"/>
    </source>
</evidence>